<name>A0ABS9SR80_9BACT</name>
<dbReference type="NCBIfam" id="TIGR02607">
    <property type="entry name" value="antidote_HigA"/>
    <property type="match status" value="1"/>
</dbReference>
<proteinExistence type="predicted"/>
<dbReference type="PANTHER" id="PTHR36924:SF1">
    <property type="entry name" value="ANTITOXIN HIGA-1"/>
    <property type="match status" value="1"/>
</dbReference>
<dbReference type="CDD" id="cd00093">
    <property type="entry name" value="HTH_XRE"/>
    <property type="match status" value="1"/>
</dbReference>
<dbReference type="PANTHER" id="PTHR36924">
    <property type="entry name" value="ANTITOXIN HIGA-1"/>
    <property type="match status" value="1"/>
</dbReference>
<evidence type="ECO:0000313" key="3">
    <source>
        <dbReference type="EMBL" id="MCH5600898.1"/>
    </source>
</evidence>
<dbReference type="SUPFAM" id="SSF47413">
    <property type="entry name" value="lambda repressor-like DNA-binding domains"/>
    <property type="match status" value="1"/>
</dbReference>
<feature type="domain" description="HTH cro/C1-type" evidence="2">
    <location>
        <begin position="18"/>
        <end position="73"/>
    </location>
</feature>
<dbReference type="SMART" id="SM00530">
    <property type="entry name" value="HTH_XRE"/>
    <property type="match status" value="1"/>
</dbReference>
<keyword evidence="4" id="KW-1185">Reference proteome</keyword>
<dbReference type="EMBL" id="JAKWBL010000005">
    <property type="protein sequence ID" value="MCH5600898.1"/>
    <property type="molecule type" value="Genomic_DNA"/>
</dbReference>
<gene>
    <name evidence="3" type="ORF">MKP09_24795</name>
</gene>
<dbReference type="Pfam" id="PF01381">
    <property type="entry name" value="HTH_3"/>
    <property type="match status" value="1"/>
</dbReference>
<dbReference type="RefSeq" id="WP_240833419.1">
    <property type="nucleotide sequence ID" value="NZ_JAKWBL010000005.1"/>
</dbReference>
<reference evidence="3 4" key="1">
    <citation type="submission" date="2022-02" db="EMBL/GenBank/DDBJ databases">
        <authorList>
            <person name="Min J."/>
        </authorList>
    </citation>
    <scope>NUCLEOTIDE SEQUENCE [LARGE SCALE GENOMIC DNA]</scope>
    <source>
        <strain evidence="3 4">GR10-1</strain>
    </source>
</reference>
<dbReference type="PROSITE" id="PS50943">
    <property type="entry name" value="HTH_CROC1"/>
    <property type="match status" value="1"/>
</dbReference>
<dbReference type="Proteomes" id="UP001202248">
    <property type="component" value="Unassembled WGS sequence"/>
</dbReference>
<evidence type="ECO:0000259" key="2">
    <source>
        <dbReference type="PROSITE" id="PS50943"/>
    </source>
</evidence>
<evidence type="ECO:0000313" key="4">
    <source>
        <dbReference type="Proteomes" id="UP001202248"/>
    </source>
</evidence>
<sequence length="97" mass="11015">MNAELKRGIAPEHPGIILREMYAEPLGITNSYLAENIGVTRITVNKLLNGRQGITAEMALRLSKAFKTSPLFWLNLQRNYDLWLAEKNFKEDIKAIA</sequence>
<dbReference type="Gene3D" id="1.10.260.40">
    <property type="entry name" value="lambda repressor-like DNA-binding domains"/>
    <property type="match status" value="1"/>
</dbReference>
<evidence type="ECO:0000256" key="1">
    <source>
        <dbReference type="ARBA" id="ARBA00023125"/>
    </source>
</evidence>
<dbReference type="InterPro" id="IPR010982">
    <property type="entry name" value="Lambda_DNA-bd_dom_sf"/>
</dbReference>
<keyword evidence="1" id="KW-0238">DNA-binding</keyword>
<comment type="caution">
    <text evidence="3">The sequence shown here is derived from an EMBL/GenBank/DDBJ whole genome shotgun (WGS) entry which is preliminary data.</text>
</comment>
<dbReference type="InterPro" id="IPR001387">
    <property type="entry name" value="Cro/C1-type_HTH"/>
</dbReference>
<dbReference type="InterPro" id="IPR013430">
    <property type="entry name" value="Toxin_antidote_HigA"/>
</dbReference>
<organism evidence="3 4">
    <name type="scientific">Niabella ginsengisoli</name>
    <dbReference type="NCBI Taxonomy" id="522298"/>
    <lineage>
        <taxon>Bacteria</taxon>
        <taxon>Pseudomonadati</taxon>
        <taxon>Bacteroidota</taxon>
        <taxon>Chitinophagia</taxon>
        <taxon>Chitinophagales</taxon>
        <taxon>Chitinophagaceae</taxon>
        <taxon>Niabella</taxon>
    </lineage>
</organism>
<accession>A0ABS9SR80</accession>
<protein>
    <submittedName>
        <fullName evidence="3">HigA family addiction module antitoxin</fullName>
    </submittedName>
</protein>